<evidence type="ECO:0000313" key="1">
    <source>
        <dbReference type="EMBL" id="QQL43998.1"/>
    </source>
</evidence>
<gene>
    <name evidence="1" type="ORF">G3M56_008830</name>
</gene>
<dbReference type="KEGG" id="soa:G3M56_008830"/>
<dbReference type="Proteomes" id="UP000475117">
    <property type="component" value="Chromosome"/>
</dbReference>
<sequence length="261" mass="28512">MSENSSDNGAKPVKAGWLMKFLVGGLPFGLFIGVVVATLLYVRNEGTEGTATGEVTGVGYTRDMTVSSLQDRYEKFEYRVGRRNFQDADGIDGVANAAALVRGSLSRTNMGFSKVDRLDKMRGEREFSAFWVDVVGMRNPSEIIEIRVPYDQPVDERSDVRISSLSLAVALEVANAVTGTENRRTIRFAFVPDGFDGGPVAVAYDAIYQNRQLRVIAGFEVEKRDDLNPTTLSLADGSLDWSAVLEVAKALKADVLDAANR</sequence>
<reference evidence="1 2" key="1">
    <citation type="submission" date="2020-12" db="EMBL/GenBank/DDBJ databases">
        <title>Sulforoseuscoccus oceanibium gen. nov., sp. nov., a representative of the phylum Verrucomicrobia with special cytoplasmic membrane, and proposal of Sulforoseuscoccusaceae fam. nov.</title>
        <authorList>
            <person name="Xi F."/>
        </authorList>
    </citation>
    <scope>NUCLEOTIDE SEQUENCE [LARGE SCALE GENOMIC DNA]</scope>
    <source>
        <strain evidence="1 2">T37</strain>
    </source>
</reference>
<name>A0A6B3L3P6_9BACT</name>
<accession>A0A6B3L3P6</accession>
<organism evidence="1 2">
    <name type="scientific">Sulfuriroseicoccus oceanibius</name>
    <dbReference type="NCBI Taxonomy" id="2707525"/>
    <lineage>
        <taxon>Bacteria</taxon>
        <taxon>Pseudomonadati</taxon>
        <taxon>Verrucomicrobiota</taxon>
        <taxon>Verrucomicrobiia</taxon>
        <taxon>Verrucomicrobiales</taxon>
        <taxon>Verrucomicrobiaceae</taxon>
        <taxon>Sulfuriroseicoccus</taxon>
    </lineage>
</organism>
<evidence type="ECO:0000313" key="2">
    <source>
        <dbReference type="Proteomes" id="UP000475117"/>
    </source>
</evidence>
<keyword evidence="2" id="KW-1185">Reference proteome</keyword>
<dbReference type="RefSeq" id="WP_164363433.1">
    <property type="nucleotide sequence ID" value="NZ_CP066776.1"/>
</dbReference>
<dbReference type="AlphaFoldDB" id="A0A6B3L3P6"/>
<protein>
    <submittedName>
        <fullName evidence="1">Uncharacterized protein</fullName>
    </submittedName>
</protein>
<dbReference type="EMBL" id="CP066776">
    <property type="protein sequence ID" value="QQL43998.1"/>
    <property type="molecule type" value="Genomic_DNA"/>
</dbReference>
<proteinExistence type="predicted"/>